<reference evidence="8 9" key="1">
    <citation type="submission" date="2019-06" db="EMBL/GenBank/DDBJ databases">
        <title>A complete genome sequence for Luteibacter pinisoli MAH-14.</title>
        <authorList>
            <person name="Baltrus D.A."/>
        </authorList>
    </citation>
    <scope>NUCLEOTIDE SEQUENCE [LARGE SCALE GENOMIC DNA]</scope>
    <source>
        <strain evidence="8 9">MAH-14</strain>
    </source>
</reference>
<feature type="transmembrane region" description="Helical" evidence="7">
    <location>
        <begin position="151"/>
        <end position="175"/>
    </location>
</feature>
<feature type="transmembrane region" description="Helical" evidence="7">
    <location>
        <begin position="187"/>
        <end position="208"/>
    </location>
</feature>
<evidence type="ECO:0000256" key="2">
    <source>
        <dbReference type="ARBA" id="ARBA00009784"/>
    </source>
</evidence>
<comment type="similarity">
    <text evidence="2 7">Belongs to the UPF0056 (MarC) family.</text>
</comment>
<dbReference type="Pfam" id="PF01914">
    <property type="entry name" value="MarC"/>
    <property type="match status" value="1"/>
</dbReference>
<evidence type="ECO:0000256" key="3">
    <source>
        <dbReference type="ARBA" id="ARBA00022475"/>
    </source>
</evidence>
<dbReference type="AlphaFoldDB" id="A0A4Y5Z2M8"/>
<dbReference type="RefSeq" id="WP_139981656.1">
    <property type="nucleotide sequence ID" value="NZ_CP041046.1"/>
</dbReference>
<evidence type="ECO:0000256" key="4">
    <source>
        <dbReference type="ARBA" id="ARBA00022692"/>
    </source>
</evidence>
<feature type="transmembrane region" description="Helical" evidence="7">
    <location>
        <begin position="116"/>
        <end position="139"/>
    </location>
</feature>
<keyword evidence="3" id="KW-1003">Cell membrane</keyword>
<keyword evidence="4 7" id="KW-0812">Transmembrane</keyword>
<organism evidence="8 9">
    <name type="scientific">Luteibacter pinisoli</name>
    <dbReference type="NCBI Taxonomy" id="2589080"/>
    <lineage>
        <taxon>Bacteria</taxon>
        <taxon>Pseudomonadati</taxon>
        <taxon>Pseudomonadota</taxon>
        <taxon>Gammaproteobacteria</taxon>
        <taxon>Lysobacterales</taxon>
        <taxon>Rhodanobacteraceae</taxon>
        <taxon>Luteibacter</taxon>
    </lineage>
</organism>
<dbReference type="PANTHER" id="PTHR33508:SF1">
    <property type="entry name" value="UPF0056 MEMBRANE PROTEIN YHCE"/>
    <property type="match status" value="1"/>
</dbReference>
<name>A0A4Y5Z2M8_9GAMM</name>
<evidence type="ECO:0000313" key="8">
    <source>
        <dbReference type="EMBL" id="QDE39284.1"/>
    </source>
</evidence>
<dbReference type="OrthoDB" id="21094at2"/>
<keyword evidence="6 7" id="KW-0472">Membrane</keyword>
<dbReference type="GO" id="GO:0005886">
    <property type="term" value="C:plasma membrane"/>
    <property type="evidence" value="ECO:0007669"/>
    <property type="project" value="UniProtKB-SubCell"/>
</dbReference>
<feature type="transmembrane region" description="Helical" evidence="7">
    <location>
        <begin position="12"/>
        <end position="31"/>
    </location>
</feature>
<dbReference type="KEGG" id="lpy:FIV34_08765"/>
<dbReference type="Proteomes" id="UP000316093">
    <property type="component" value="Chromosome"/>
</dbReference>
<evidence type="ECO:0000256" key="5">
    <source>
        <dbReference type="ARBA" id="ARBA00022989"/>
    </source>
</evidence>
<evidence type="ECO:0000256" key="1">
    <source>
        <dbReference type="ARBA" id="ARBA00004651"/>
    </source>
</evidence>
<keyword evidence="9" id="KW-1185">Reference proteome</keyword>
<dbReference type="InterPro" id="IPR002771">
    <property type="entry name" value="Multi_antbiot-R_MarC"/>
</dbReference>
<feature type="transmembrane region" description="Helical" evidence="7">
    <location>
        <begin position="76"/>
        <end position="95"/>
    </location>
</feature>
<feature type="transmembrane region" description="Helical" evidence="7">
    <location>
        <begin position="43"/>
        <end position="70"/>
    </location>
</feature>
<dbReference type="NCBIfam" id="TIGR00427">
    <property type="entry name" value="NAAT family transporter"/>
    <property type="match status" value="1"/>
</dbReference>
<sequence>MSFDLPFAIKVFTAMFAIMNPIANVPMFLSLTDGISDRDRRHVAWVVLIAVTIGCIVSAAGGSAILAVFGVTVNDFRIAGGIMVLLIALSMLHGTPSSQHNPTLSEAEALAAAEDVAIYPLAIPLLLGPGAIATLIVLGQTARNNSTEMSLAIGLGAFLVILAISLLGAPFVARYLSAKAVGIARRLMGMILAAIAVQMIVSGLRNAFPSLG</sequence>
<dbReference type="PANTHER" id="PTHR33508">
    <property type="entry name" value="UPF0056 MEMBRANE PROTEIN YHCE"/>
    <property type="match status" value="1"/>
</dbReference>
<keyword evidence="5 7" id="KW-1133">Transmembrane helix</keyword>
<comment type="subcellular location">
    <subcellularLocation>
        <location evidence="1 7">Cell membrane</location>
        <topology evidence="1 7">Multi-pass membrane protein</topology>
    </subcellularLocation>
</comment>
<evidence type="ECO:0000256" key="7">
    <source>
        <dbReference type="RuleBase" id="RU362048"/>
    </source>
</evidence>
<evidence type="ECO:0000313" key="9">
    <source>
        <dbReference type="Proteomes" id="UP000316093"/>
    </source>
</evidence>
<evidence type="ECO:0000256" key="6">
    <source>
        <dbReference type="ARBA" id="ARBA00023136"/>
    </source>
</evidence>
<gene>
    <name evidence="8" type="ORF">FIV34_08765</name>
</gene>
<dbReference type="EMBL" id="CP041046">
    <property type="protein sequence ID" value="QDE39284.1"/>
    <property type="molecule type" value="Genomic_DNA"/>
</dbReference>
<protein>
    <recommendedName>
        <fullName evidence="7">UPF0056 membrane protein</fullName>
    </recommendedName>
</protein>
<accession>A0A4Y5Z2M8</accession>
<proteinExistence type="inferred from homology"/>